<evidence type="ECO:0000313" key="1">
    <source>
        <dbReference type="EMBL" id="KKL82007.1"/>
    </source>
</evidence>
<evidence type="ECO:0008006" key="2">
    <source>
        <dbReference type="Google" id="ProtNLM"/>
    </source>
</evidence>
<dbReference type="EMBL" id="LAZR01022393">
    <property type="protein sequence ID" value="KKL82007.1"/>
    <property type="molecule type" value="Genomic_DNA"/>
</dbReference>
<name>A0A0F9I3N4_9ZZZZ</name>
<accession>A0A0F9I3N4</accession>
<reference evidence="1" key="1">
    <citation type="journal article" date="2015" name="Nature">
        <title>Complex archaea that bridge the gap between prokaryotes and eukaryotes.</title>
        <authorList>
            <person name="Spang A."/>
            <person name="Saw J.H."/>
            <person name="Jorgensen S.L."/>
            <person name="Zaremba-Niedzwiedzka K."/>
            <person name="Martijn J."/>
            <person name="Lind A.E."/>
            <person name="van Eijk R."/>
            <person name="Schleper C."/>
            <person name="Guy L."/>
            <person name="Ettema T.J."/>
        </authorList>
    </citation>
    <scope>NUCLEOTIDE SEQUENCE</scope>
</reference>
<proteinExistence type="predicted"/>
<dbReference type="AlphaFoldDB" id="A0A0F9I3N4"/>
<protein>
    <recommendedName>
        <fullName evidence="2">DUF3102 domain-containing protein</fullName>
    </recommendedName>
</protein>
<comment type="caution">
    <text evidence="1">The sequence shown here is derived from an EMBL/GenBank/DDBJ whole genome shotgun (WGS) entry which is preliminary data.</text>
</comment>
<sequence>MNKTENIYPLILPEEGHPQTIVDADHPGMDEKSLIYTVATLHNEISDHGREMIRKAVHIGWLLAEQKARLEHGQFIPWVAENMPFGHRTANRYMKIFENRGKLDNVTNLITAHNLSCDKASAESKLTGEEPEEKFILRFPFDTDQHTIVMHALNAAKEMLDSESNSQVMELICYDWFQAFADKSEPSRIKLEDVKQWVEKTFDVRATFHDKTGKIV</sequence>
<organism evidence="1">
    <name type="scientific">marine sediment metagenome</name>
    <dbReference type="NCBI Taxonomy" id="412755"/>
    <lineage>
        <taxon>unclassified sequences</taxon>
        <taxon>metagenomes</taxon>
        <taxon>ecological metagenomes</taxon>
    </lineage>
</organism>
<dbReference type="InterPro" id="IPR021451">
    <property type="entry name" value="DUF3102"/>
</dbReference>
<gene>
    <name evidence="1" type="ORF">LCGC14_1989050</name>
</gene>
<dbReference type="Pfam" id="PF11300">
    <property type="entry name" value="DUF3102"/>
    <property type="match status" value="1"/>
</dbReference>